<keyword evidence="2" id="KW-0808">Transferase</keyword>
<evidence type="ECO:0000256" key="4">
    <source>
        <dbReference type="ARBA" id="ARBA00023145"/>
    </source>
</evidence>
<evidence type="ECO:0000256" key="1">
    <source>
        <dbReference type="ARBA" id="ARBA00009381"/>
    </source>
</evidence>
<evidence type="ECO:0000256" key="3">
    <source>
        <dbReference type="ARBA" id="ARBA00022801"/>
    </source>
</evidence>
<reference evidence="7 8" key="1">
    <citation type="journal article" date="2012" name="J. Bacteriol.">
        <title>Genome Sequence of Oceanibaculum indicum Type Strain P24.</title>
        <authorList>
            <person name="Lai Q."/>
            <person name="Shao Z."/>
        </authorList>
    </citation>
    <scope>NUCLEOTIDE SEQUENCE [LARGE SCALE GENOMIC DNA]</scope>
    <source>
        <strain evidence="7 8">P24</strain>
    </source>
</reference>
<dbReference type="SUPFAM" id="SSF56235">
    <property type="entry name" value="N-terminal nucleophile aminohydrolases (Ntn hydrolases)"/>
    <property type="match status" value="1"/>
</dbReference>
<dbReference type="InterPro" id="IPR051792">
    <property type="entry name" value="GGT_bact"/>
</dbReference>
<keyword evidence="4" id="KW-0865">Zymogen</keyword>
<evidence type="ECO:0000256" key="6">
    <source>
        <dbReference type="SAM" id="SignalP"/>
    </source>
</evidence>
<name>K2K2A2_9PROT</name>
<accession>K2K2A2</accession>
<dbReference type="STRING" id="1207063.P24_14654"/>
<protein>
    <submittedName>
        <fullName evidence="7">Gamma-glutamyltranspeptidase</fullName>
    </submittedName>
</protein>
<proteinExistence type="inferred from homology"/>
<evidence type="ECO:0000313" key="7">
    <source>
        <dbReference type="EMBL" id="EKE71610.1"/>
    </source>
</evidence>
<feature type="signal peptide" evidence="6">
    <location>
        <begin position="1"/>
        <end position="25"/>
    </location>
</feature>
<keyword evidence="8" id="KW-1185">Reference proteome</keyword>
<feature type="region of interest" description="Disordered" evidence="5">
    <location>
        <begin position="321"/>
        <end position="352"/>
    </location>
</feature>
<dbReference type="AlphaFoldDB" id="K2K2A2"/>
<comment type="similarity">
    <text evidence="1">Belongs to the gamma-glutamyltransferase family.</text>
</comment>
<dbReference type="InterPro" id="IPR029055">
    <property type="entry name" value="Ntn_hydrolases_N"/>
</dbReference>
<dbReference type="PRINTS" id="PR01210">
    <property type="entry name" value="GGTRANSPTASE"/>
</dbReference>
<evidence type="ECO:0000256" key="2">
    <source>
        <dbReference type="ARBA" id="ARBA00022679"/>
    </source>
</evidence>
<keyword evidence="3" id="KW-0378">Hydrolase</keyword>
<dbReference type="PANTHER" id="PTHR43199">
    <property type="entry name" value="GLUTATHIONE HYDROLASE"/>
    <property type="match status" value="1"/>
</dbReference>
<organism evidence="7 8">
    <name type="scientific">Oceanibaculum indicum P24</name>
    <dbReference type="NCBI Taxonomy" id="1207063"/>
    <lineage>
        <taxon>Bacteria</taxon>
        <taxon>Pseudomonadati</taxon>
        <taxon>Pseudomonadota</taxon>
        <taxon>Alphaproteobacteria</taxon>
        <taxon>Rhodospirillales</taxon>
        <taxon>Oceanibaculaceae</taxon>
        <taxon>Oceanibaculum</taxon>
    </lineage>
</organism>
<dbReference type="Pfam" id="PF01019">
    <property type="entry name" value="G_glu_transpept"/>
    <property type="match status" value="2"/>
</dbReference>
<evidence type="ECO:0000313" key="8">
    <source>
        <dbReference type="Proteomes" id="UP000006746"/>
    </source>
</evidence>
<dbReference type="RefSeq" id="WP_008945534.1">
    <property type="nucleotide sequence ID" value="NZ_AMRL01000022.1"/>
</dbReference>
<dbReference type="GO" id="GO:0016787">
    <property type="term" value="F:hydrolase activity"/>
    <property type="evidence" value="ECO:0007669"/>
    <property type="project" value="UniProtKB-KW"/>
</dbReference>
<feature type="chain" id="PRO_5003859480" evidence="6">
    <location>
        <begin position="26"/>
        <end position="530"/>
    </location>
</feature>
<feature type="compositionally biased region" description="Basic and acidic residues" evidence="5">
    <location>
        <begin position="321"/>
        <end position="341"/>
    </location>
</feature>
<keyword evidence="6" id="KW-0732">Signal</keyword>
<dbReference type="GO" id="GO:0016740">
    <property type="term" value="F:transferase activity"/>
    <property type="evidence" value="ECO:0007669"/>
    <property type="project" value="UniProtKB-KW"/>
</dbReference>
<gene>
    <name evidence="7" type="ORF">P24_14654</name>
</gene>
<evidence type="ECO:0000256" key="5">
    <source>
        <dbReference type="SAM" id="MobiDB-lite"/>
    </source>
</evidence>
<dbReference type="EMBL" id="AMRL01000022">
    <property type="protein sequence ID" value="EKE71610.1"/>
    <property type="molecule type" value="Genomic_DNA"/>
</dbReference>
<dbReference type="Proteomes" id="UP000006746">
    <property type="component" value="Unassembled WGS sequence"/>
</dbReference>
<dbReference type="PANTHER" id="PTHR43199:SF1">
    <property type="entry name" value="GLUTATHIONE HYDROLASE PROENZYME"/>
    <property type="match status" value="1"/>
</dbReference>
<comment type="caution">
    <text evidence="7">The sequence shown here is derived from an EMBL/GenBank/DDBJ whole genome shotgun (WGS) entry which is preliminary data.</text>
</comment>
<sequence>MLSLTAWRRPIAAAMGLACSLGVLAGCSGKETTQFIAPDFVGGAVSGEPRAALVARDVLAAGGTAADAAVAGYFALSVTLPSSVGLGGGGACAVYDRRANVGEALEFPAVASGTEQNAVAIPAAPRGVFALHARYGRLPIDQLILPAERLARFGEPVSRALAEDVAFAGRAIAQIPDMRQNFVTQGRLVREGDPLTQLDLGATLGRLRQAGIGDLYTGRMARELSVAIEQSGGSLPPAALQAYVPRWRPHGGLELGVHKVVLASTDSVNGAIAGSLWRLLTDGRSYAAAAPADRPHLLADASLRAHRAVADQIRADGKVRPLGEEEAEAAMRGHDRSKADGDTAELPLSAPAHGGPGAAGIVTYDRAGQMVACSFTMNTPFGTLRKVPGLGFIVAPPPAPAGQLGPVGHALIVFNENSKNVYFTGTGSGGFSATSALVRVTLDAVQAEMPLDQAVAVPRLHLGGTAHTLWYEKTLPEAVRADLAARGYRLEEGRHFGRVQAAHCPQGLPGNPQCIRATDPRGYGLAASGG</sequence>
<dbReference type="InterPro" id="IPR043137">
    <property type="entry name" value="GGT_ssub_C"/>
</dbReference>
<dbReference type="Gene3D" id="3.60.20.40">
    <property type="match status" value="1"/>
</dbReference>
<dbReference type="eggNOG" id="COG0405">
    <property type="taxonomic scope" value="Bacteria"/>
</dbReference>